<comment type="caution">
    <text evidence="9">The sequence shown here is derived from an EMBL/GenBank/DDBJ whole genome shotgun (WGS) entry which is preliminary data.</text>
</comment>
<dbReference type="GO" id="GO:0046872">
    <property type="term" value="F:metal ion binding"/>
    <property type="evidence" value="ECO:0007669"/>
    <property type="project" value="UniProtKB-KW"/>
</dbReference>
<reference evidence="9" key="1">
    <citation type="submission" date="2020-08" db="EMBL/GenBank/DDBJ databases">
        <title>Multicomponent nature underlies the extraordinary mechanical properties of spider dragline silk.</title>
        <authorList>
            <person name="Kono N."/>
            <person name="Nakamura H."/>
            <person name="Mori M."/>
            <person name="Yoshida Y."/>
            <person name="Ohtoshi R."/>
            <person name="Malay A.D."/>
            <person name="Moran D.A.P."/>
            <person name="Tomita M."/>
            <person name="Numata K."/>
            <person name="Arakawa K."/>
        </authorList>
    </citation>
    <scope>NUCLEOTIDE SEQUENCE</scope>
</reference>
<dbReference type="InterPro" id="IPR045249">
    <property type="entry name" value="HARBI1-like"/>
</dbReference>
<evidence type="ECO:0000256" key="5">
    <source>
        <dbReference type="ARBA" id="ARBA00022723"/>
    </source>
</evidence>
<comment type="cofactor">
    <cofactor evidence="1">
        <name>a divalent metal cation</name>
        <dbReference type="ChEBI" id="CHEBI:60240"/>
    </cofactor>
</comment>
<keyword evidence="4" id="KW-0540">Nuclease</keyword>
<keyword evidence="6" id="KW-0378">Hydrolase</keyword>
<dbReference type="Proteomes" id="UP000887159">
    <property type="component" value="Unassembled WGS sequence"/>
</dbReference>
<evidence type="ECO:0000256" key="3">
    <source>
        <dbReference type="ARBA" id="ARBA00006958"/>
    </source>
</evidence>
<evidence type="ECO:0000256" key="7">
    <source>
        <dbReference type="ARBA" id="ARBA00023242"/>
    </source>
</evidence>
<dbReference type="GO" id="GO:0004518">
    <property type="term" value="F:nuclease activity"/>
    <property type="evidence" value="ECO:0007669"/>
    <property type="project" value="UniProtKB-KW"/>
</dbReference>
<sequence>MFHVVLPTPTMGQFQKVAQQYSTKWNFPNCIGAIDGKHIRIKSSKNSGSLFYNYKDYHSMVMLAVVDADCKFTAVDVGSYGREGDAGIYLKSEIGRRIKNNTFNVPPPKALPGTDTVIFPHVIVGDEAFALHQNLMKPYQGNSHCMMLQKQFIIIGCLELDGQPKMLLEYYAVISAFFVQFQLLQKQQKKL</sequence>
<dbReference type="PANTHER" id="PTHR22930">
    <property type="match status" value="1"/>
</dbReference>
<keyword evidence="7" id="KW-0539">Nucleus</keyword>
<dbReference type="GO" id="GO:0016787">
    <property type="term" value="F:hydrolase activity"/>
    <property type="evidence" value="ECO:0007669"/>
    <property type="project" value="UniProtKB-KW"/>
</dbReference>
<keyword evidence="5" id="KW-0479">Metal-binding</keyword>
<organism evidence="9 10">
    <name type="scientific">Trichonephila clavipes</name>
    <name type="common">Golden silk orbweaver</name>
    <name type="synonym">Nephila clavipes</name>
    <dbReference type="NCBI Taxonomy" id="2585209"/>
    <lineage>
        <taxon>Eukaryota</taxon>
        <taxon>Metazoa</taxon>
        <taxon>Ecdysozoa</taxon>
        <taxon>Arthropoda</taxon>
        <taxon>Chelicerata</taxon>
        <taxon>Arachnida</taxon>
        <taxon>Araneae</taxon>
        <taxon>Araneomorphae</taxon>
        <taxon>Entelegynae</taxon>
        <taxon>Araneoidea</taxon>
        <taxon>Nephilidae</taxon>
        <taxon>Trichonephila</taxon>
    </lineage>
</organism>
<name>A0A8X6W7H5_TRICX</name>
<evidence type="ECO:0000313" key="9">
    <source>
        <dbReference type="EMBL" id="GFY29096.1"/>
    </source>
</evidence>
<evidence type="ECO:0000256" key="2">
    <source>
        <dbReference type="ARBA" id="ARBA00004123"/>
    </source>
</evidence>
<dbReference type="GO" id="GO:0005634">
    <property type="term" value="C:nucleus"/>
    <property type="evidence" value="ECO:0007669"/>
    <property type="project" value="UniProtKB-SubCell"/>
</dbReference>
<comment type="similarity">
    <text evidence="3">Belongs to the HARBI1 family.</text>
</comment>
<evidence type="ECO:0000256" key="1">
    <source>
        <dbReference type="ARBA" id="ARBA00001968"/>
    </source>
</evidence>
<dbReference type="InterPro" id="IPR027806">
    <property type="entry name" value="HARBI1_dom"/>
</dbReference>
<keyword evidence="10" id="KW-1185">Reference proteome</keyword>
<dbReference type="EMBL" id="BMAU01021387">
    <property type="protein sequence ID" value="GFY29096.1"/>
    <property type="molecule type" value="Genomic_DNA"/>
</dbReference>
<proteinExistence type="inferred from homology"/>
<comment type="subcellular location">
    <subcellularLocation>
        <location evidence="2">Nucleus</location>
    </subcellularLocation>
</comment>
<dbReference type="AlphaFoldDB" id="A0A8X6W7H5"/>
<accession>A0A8X6W7H5</accession>
<feature type="domain" description="DDE Tnp4" evidence="8">
    <location>
        <begin position="34"/>
        <end position="143"/>
    </location>
</feature>
<evidence type="ECO:0000256" key="4">
    <source>
        <dbReference type="ARBA" id="ARBA00022722"/>
    </source>
</evidence>
<gene>
    <name evidence="9" type="ORF">TNCV_4722241</name>
</gene>
<evidence type="ECO:0000313" key="10">
    <source>
        <dbReference type="Proteomes" id="UP000887159"/>
    </source>
</evidence>
<dbReference type="Pfam" id="PF13359">
    <property type="entry name" value="DDE_Tnp_4"/>
    <property type="match status" value="1"/>
</dbReference>
<evidence type="ECO:0000259" key="8">
    <source>
        <dbReference type="Pfam" id="PF13359"/>
    </source>
</evidence>
<dbReference type="PANTHER" id="PTHR22930:SF269">
    <property type="entry name" value="NUCLEASE HARBI1-LIKE PROTEIN"/>
    <property type="match status" value="1"/>
</dbReference>
<protein>
    <submittedName>
        <fullName evidence="9">DDE Tnp4 domain-containing protein</fullName>
    </submittedName>
</protein>
<evidence type="ECO:0000256" key="6">
    <source>
        <dbReference type="ARBA" id="ARBA00022801"/>
    </source>
</evidence>